<proteinExistence type="inferred from homology"/>
<dbReference type="InterPro" id="IPR045031">
    <property type="entry name" value="DHP_synth-like"/>
</dbReference>
<dbReference type="PANTHER" id="PTHR20941">
    <property type="entry name" value="FOLATE SYNTHESIS PROTEINS"/>
    <property type="match status" value="1"/>
</dbReference>
<keyword evidence="12" id="KW-1185">Reference proteome</keyword>
<gene>
    <name evidence="11" type="primary">folP</name>
    <name evidence="11" type="ORF">GCM10023165_29230</name>
</gene>
<dbReference type="EMBL" id="BAABGJ010000027">
    <property type="protein sequence ID" value="GAA4345310.1"/>
    <property type="molecule type" value="Genomic_DNA"/>
</dbReference>
<keyword evidence="6 9" id="KW-0479">Metal-binding</keyword>
<comment type="catalytic activity">
    <reaction evidence="1">
        <text>(7,8-dihydropterin-6-yl)methyl diphosphate + 4-aminobenzoate = 7,8-dihydropteroate + diphosphate</text>
        <dbReference type="Rhea" id="RHEA:19949"/>
        <dbReference type="ChEBI" id="CHEBI:17836"/>
        <dbReference type="ChEBI" id="CHEBI:17839"/>
        <dbReference type="ChEBI" id="CHEBI:33019"/>
        <dbReference type="ChEBI" id="CHEBI:72950"/>
        <dbReference type="EC" id="2.5.1.15"/>
    </reaction>
</comment>
<dbReference type="InterPro" id="IPR000489">
    <property type="entry name" value="Pterin-binding_dom"/>
</dbReference>
<dbReference type="PANTHER" id="PTHR20941:SF1">
    <property type="entry name" value="FOLIC ACID SYNTHESIS PROTEIN FOL1"/>
    <property type="match status" value="1"/>
</dbReference>
<dbReference type="Pfam" id="PF00809">
    <property type="entry name" value="Pterin_bind"/>
    <property type="match status" value="1"/>
</dbReference>
<comment type="function">
    <text evidence="9">Catalyzes the condensation of para-aminobenzoate (pABA) with 6-hydroxymethyl-7,8-dihydropterin diphosphate (DHPt-PP) to form 7,8-dihydropteroate (H2Pte), the immediate precursor of folate derivatives.</text>
</comment>
<name>A0ABP8HVC1_9BURK</name>
<dbReference type="InterPro" id="IPR011005">
    <property type="entry name" value="Dihydropteroate_synth-like_sf"/>
</dbReference>
<evidence type="ECO:0000259" key="10">
    <source>
        <dbReference type="PROSITE" id="PS50972"/>
    </source>
</evidence>
<keyword evidence="8 9" id="KW-0289">Folate biosynthesis</keyword>
<evidence type="ECO:0000256" key="8">
    <source>
        <dbReference type="ARBA" id="ARBA00022909"/>
    </source>
</evidence>
<dbReference type="SUPFAM" id="SSF51717">
    <property type="entry name" value="Dihydropteroate synthetase-like"/>
    <property type="match status" value="1"/>
</dbReference>
<evidence type="ECO:0000256" key="1">
    <source>
        <dbReference type="ARBA" id="ARBA00000012"/>
    </source>
</evidence>
<organism evidence="11 12">
    <name type="scientific">Variovorax defluvii</name>
    <dbReference type="NCBI Taxonomy" id="913761"/>
    <lineage>
        <taxon>Bacteria</taxon>
        <taxon>Pseudomonadati</taxon>
        <taxon>Pseudomonadota</taxon>
        <taxon>Betaproteobacteria</taxon>
        <taxon>Burkholderiales</taxon>
        <taxon>Comamonadaceae</taxon>
        <taxon>Variovorax</taxon>
    </lineage>
</organism>
<evidence type="ECO:0000256" key="7">
    <source>
        <dbReference type="ARBA" id="ARBA00022842"/>
    </source>
</evidence>
<comment type="similarity">
    <text evidence="9">Belongs to the DHPS family.</text>
</comment>
<accession>A0ABP8HVC1</accession>
<evidence type="ECO:0000313" key="11">
    <source>
        <dbReference type="EMBL" id="GAA4345310.1"/>
    </source>
</evidence>
<evidence type="ECO:0000256" key="9">
    <source>
        <dbReference type="RuleBase" id="RU361205"/>
    </source>
</evidence>
<evidence type="ECO:0000313" key="12">
    <source>
        <dbReference type="Proteomes" id="UP001500975"/>
    </source>
</evidence>
<feature type="domain" description="Pterin-binding" evidence="10">
    <location>
        <begin position="17"/>
        <end position="270"/>
    </location>
</feature>
<keyword evidence="7 9" id="KW-0460">Magnesium</keyword>
<dbReference type="InterPro" id="IPR006390">
    <property type="entry name" value="DHP_synth_dom"/>
</dbReference>
<evidence type="ECO:0000256" key="6">
    <source>
        <dbReference type="ARBA" id="ARBA00022723"/>
    </source>
</evidence>
<keyword evidence="5 9" id="KW-0808">Transferase</keyword>
<protein>
    <recommendedName>
        <fullName evidence="4 9">Dihydropteroate synthase</fullName>
        <shortName evidence="9">DHPS</shortName>
        <ecNumber evidence="4 9">2.5.1.15</ecNumber>
    </recommendedName>
    <alternativeName>
        <fullName evidence="9">Dihydropteroate pyrophosphorylase</fullName>
    </alternativeName>
</protein>
<evidence type="ECO:0000256" key="2">
    <source>
        <dbReference type="ARBA" id="ARBA00001946"/>
    </source>
</evidence>
<dbReference type="EC" id="2.5.1.15" evidence="4 9"/>
<dbReference type="NCBIfam" id="TIGR01496">
    <property type="entry name" value="DHPS"/>
    <property type="match status" value="1"/>
</dbReference>
<dbReference type="RefSeq" id="WP_345538738.1">
    <property type="nucleotide sequence ID" value="NZ_BAABGJ010000027.1"/>
</dbReference>
<comment type="cofactor">
    <cofactor evidence="2 9">
        <name>Mg(2+)</name>
        <dbReference type="ChEBI" id="CHEBI:18420"/>
    </cofactor>
</comment>
<dbReference type="PROSITE" id="PS50972">
    <property type="entry name" value="PTERIN_BINDING"/>
    <property type="match status" value="1"/>
</dbReference>
<dbReference type="PROSITE" id="PS00792">
    <property type="entry name" value="DHPS_1"/>
    <property type="match status" value="1"/>
</dbReference>
<evidence type="ECO:0000256" key="3">
    <source>
        <dbReference type="ARBA" id="ARBA00004763"/>
    </source>
</evidence>
<dbReference type="Proteomes" id="UP001500975">
    <property type="component" value="Unassembled WGS sequence"/>
</dbReference>
<dbReference type="PROSITE" id="PS00793">
    <property type="entry name" value="DHPS_2"/>
    <property type="match status" value="1"/>
</dbReference>
<evidence type="ECO:0000256" key="5">
    <source>
        <dbReference type="ARBA" id="ARBA00022679"/>
    </source>
</evidence>
<comment type="pathway">
    <text evidence="3 9">Cofactor biosynthesis; tetrahydrofolate biosynthesis; 7,8-dihydrofolate from 2-amino-4-hydroxy-6-hydroxymethyl-7,8-dihydropteridine diphosphate and 4-aminobenzoate: step 1/2.</text>
</comment>
<dbReference type="CDD" id="cd00739">
    <property type="entry name" value="DHPS"/>
    <property type="match status" value="1"/>
</dbReference>
<reference evidence="12" key="1">
    <citation type="journal article" date="2019" name="Int. J. Syst. Evol. Microbiol.">
        <title>The Global Catalogue of Microorganisms (GCM) 10K type strain sequencing project: providing services to taxonomists for standard genome sequencing and annotation.</title>
        <authorList>
            <consortium name="The Broad Institute Genomics Platform"/>
            <consortium name="The Broad Institute Genome Sequencing Center for Infectious Disease"/>
            <person name="Wu L."/>
            <person name="Ma J."/>
        </authorList>
    </citation>
    <scope>NUCLEOTIDE SEQUENCE [LARGE SCALE GENOMIC DNA]</scope>
    <source>
        <strain evidence="12">JCM 17804</strain>
    </source>
</reference>
<evidence type="ECO:0000256" key="4">
    <source>
        <dbReference type="ARBA" id="ARBA00012458"/>
    </source>
</evidence>
<comment type="caution">
    <text evidence="11">The sequence shown here is derived from an EMBL/GenBank/DDBJ whole genome shotgun (WGS) entry which is preliminary data.</text>
</comment>
<sequence>MTAVWRTARFAIDLAQPRVMGIVNVTPDSFSDGGAHASTAAAVRHCAQLLEEGADILDIGGESTRPGSPAVPLDEELDRVIPVVREAVKLNVPVSVDTYKPEVMRAVLDLGADIINDIWALRQPAARQAVAAHPSCGICLMHMHRDPQTMQTAPMEGDVVSVVRDFLAEQACALQALGVAPERITLDPGIGFGKTVRQNFALLARQRDLLGVGLPLLIGWSRKSSIGAVTGIEAASERVVPSVAAALLAVERGAAIVRVHDVRETVAAFAVRRAMISSQEQGQEVQP</sequence>
<dbReference type="Gene3D" id="3.20.20.20">
    <property type="entry name" value="Dihydropteroate synthase-like"/>
    <property type="match status" value="1"/>
</dbReference>